<sequence>MNKKSFWIPFSTAIGTIILLYGIGSLFHIPSLMWTFYKANPSEDVKFEAGGSLNPIFIGFIAGFVADGIYRFKQKHRSSIE</sequence>
<evidence type="ECO:0000313" key="2">
    <source>
        <dbReference type="EMBL" id="RLQ92413.1"/>
    </source>
</evidence>
<dbReference type="EMBL" id="RCVZ01000018">
    <property type="protein sequence ID" value="RLQ92413.1"/>
    <property type="molecule type" value="Genomic_DNA"/>
</dbReference>
<protein>
    <submittedName>
        <fullName evidence="2">Uncharacterized protein</fullName>
    </submittedName>
</protein>
<organism evidence="2 3">
    <name type="scientific">Falsibacillus albus</name>
    <dbReference type="NCBI Taxonomy" id="2478915"/>
    <lineage>
        <taxon>Bacteria</taxon>
        <taxon>Bacillati</taxon>
        <taxon>Bacillota</taxon>
        <taxon>Bacilli</taxon>
        <taxon>Bacillales</taxon>
        <taxon>Bacillaceae</taxon>
        <taxon>Falsibacillus</taxon>
    </lineage>
</organism>
<feature type="transmembrane region" description="Helical" evidence="1">
    <location>
        <begin position="49"/>
        <end position="70"/>
    </location>
</feature>
<gene>
    <name evidence="2" type="ORF">D9X91_19395</name>
</gene>
<evidence type="ECO:0000313" key="3">
    <source>
        <dbReference type="Proteomes" id="UP000276770"/>
    </source>
</evidence>
<proteinExistence type="predicted"/>
<comment type="caution">
    <text evidence="2">The sequence shown here is derived from an EMBL/GenBank/DDBJ whole genome shotgun (WGS) entry which is preliminary data.</text>
</comment>
<dbReference type="RefSeq" id="WP_121682303.1">
    <property type="nucleotide sequence ID" value="NZ_RCVZ01000018.1"/>
</dbReference>
<accession>A0A3L7JNQ7</accession>
<feature type="transmembrane region" description="Helical" evidence="1">
    <location>
        <begin position="7"/>
        <end position="29"/>
    </location>
</feature>
<dbReference type="Proteomes" id="UP000276770">
    <property type="component" value="Unassembled WGS sequence"/>
</dbReference>
<keyword evidence="1" id="KW-0472">Membrane</keyword>
<keyword evidence="1" id="KW-1133">Transmembrane helix</keyword>
<evidence type="ECO:0000256" key="1">
    <source>
        <dbReference type="SAM" id="Phobius"/>
    </source>
</evidence>
<reference evidence="2 3" key="1">
    <citation type="submission" date="2018-10" db="EMBL/GenBank/DDBJ databases">
        <title>Falsibacillus sp. genome draft.</title>
        <authorList>
            <person name="Shi S."/>
        </authorList>
    </citation>
    <scope>NUCLEOTIDE SEQUENCE [LARGE SCALE GENOMIC DNA]</scope>
    <source>
        <strain evidence="2 3">GY 10110</strain>
    </source>
</reference>
<dbReference type="OrthoDB" id="2888120at2"/>
<keyword evidence="1" id="KW-0812">Transmembrane</keyword>
<name>A0A3L7JNQ7_9BACI</name>
<keyword evidence="3" id="KW-1185">Reference proteome</keyword>
<dbReference type="AlphaFoldDB" id="A0A3L7JNQ7"/>